<feature type="region of interest" description="Disordered" evidence="1">
    <location>
        <begin position="133"/>
        <end position="154"/>
    </location>
</feature>
<feature type="compositionally biased region" description="Low complexity" evidence="1">
    <location>
        <begin position="29"/>
        <end position="44"/>
    </location>
</feature>
<proteinExistence type="predicted"/>
<dbReference type="AlphaFoldDB" id="A0A8S4MYJ9"/>
<evidence type="ECO:0000256" key="1">
    <source>
        <dbReference type="SAM" id="MobiDB-lite"/>
    </source>
</evidence>
<evidence type="ECO:0000313" key="3">
    <source>
        <dbReference type="Proteomes" id="UP000749559"/>
    </source>
</evidence>
<dbReference type="EMBL" id="CAIIXF020000001">
    <property type="protein sequence ID" value="CAH1773964.1"/>
    <property type="molecule type" value="Genomic_DNA"/>
</dbReference>
<evidence type="ECO:0000313" key="2">
    <source>
        <dbReference type="EMBL" id="CAH1773964.1"/>
    </source>
</evidence>
<reference evidence="2" key="1">
    <citation type="submission" date="2022-03" db="EMBL/GenBank/DDBJ databases">
        <authorList>
            <person name="Martin C."/>
        </authorList>
    </citation>
    <scope>NUCLEOTIDE SEQUENCE</scope>
</reference>
<keyword evidence="3" id="KW-1185">Reference proteome</keyword>
<organism evidence="2 3">
    <name type="scientific">Owenia fusiformis</name>
    <name type="common">Polychaete worm</name>
    <dbReference type="NCBI Taxonomy" id="6347"/>
    <lineage>
        <taxon>Eukaryota</taxon>
        <taxon>Metazoa</taxon>
        <taxon>Spiralia</taxon>
        <taxon>Lophotrochozoa</taxon>
        <taxon>Annelida</taxon>
        <taxon>Polychaeta</taxon>
        <taxon>Sedentaria</taxon>
        <taxon>Canalipalpata</taxon>
        <taxon>Sabellida</taxon>
        <taxon>Oweniida</taxon>
        <taxon>Oweniidae</taxon>
        <taxon>Owenia</taxon>
    </lineage>
</organism>
<gene>
    <name evidence="2" type="ORF">OFUS_LOCUS1491</name>
</gene>
<sequence>TSEEIVDEAAEEGGWEAWEQPKSHSWVLQAPASRPATRPAQPASRPAPKPARPARPAHIPTPIPALIPVPAPNTVEICEVRFLESILVSEGQEHVAIDNVMADREAKAVFKTRNSVLTVSCWCNKSQHRREENTHVRHALKRSGISKSISSRLT</sequence>
<dbReference type="Proteomes" id="UP000749559">
    <property type="component" value="Unassembled WGS sequence"/>
</dbReference>
<feature type="compositionally biased region" description="Pro residues" evidence="1">
    <location>
        <begin position="45"/>
        <end position="62"/>
    </location>
</feature>
<accession>A0A8S4MYJ9</accession>
<feature type="region of interest" description="Disordered" evidence="1">
    <location>
        <begin position="1"/>
        <end position="62"/>
    </location>
</feature>
<feature type="compositionally biased region" description="Acidic residues" evidence="1">
    <location>
        <begin position="1"/>
        <end position="14"/>
    </location>
</feature>
<feature type="compositionally biased region" description="Low complexity" evidence="1">
    <location>
        <begin position="142"/>
        <end position="154"/>
    </location>
</feature>
<comment type="caution">
    <text evidence="2">The sequence shown here is derived from an EMBL/GenBank/DDBJ whole genome shotgun (WGS) entry which is preliminary data.</text>
</comment>
<name>A0A8S4MYJ9_OWEFU</name>
<protein>
    <submittedName>
        <fullName evidence="2">Uncharacterized protein</fullName>
    </submittedName>
</protein>
<feature type="non-terminal residue" evidence="2">
    <location>
        <position position="1"/>
    </location>
</feature>